<dbReference type="Gene3D" id="2.160.10.10">
    <property type="entry name" value="Hexapeptide repeat proteins"/>
    <property type="match status" value="1"/>
</dbReference>
<evidence type="ECO:0000313" key="5">
    <source>
        <dbReference type="Proteomes" id="UP000184510"/>
    </source>
</evidence>
<dbReference type="RefSeq" id="WP_143183986.1">
    <property type="nucleotide sequence ID" value="NZ_FQYR01000004.1"/>
</dbReference>
<evidence type="ECO:0000256" key="2">
    <source>
        <dbReference type="ARBA" id="ARBA00023315"/>
    </source>
</evidence>
<feature type="domain" description="Mannose-1-phosphate guanyltransferase C-terminal" evidence="3">
    <location>
        <begin position="166"/>
        <end position="257"/>
    </location>
</feature>
<reference evidence="4 5" key="1">
    <citation type="submission" date="2016-11" db="EMBL/GenBank/DDBJ databases">
        <authorList>
            <person name="Jaros S."/>
            <person name="Januszkiewicz K."/>
            <person name="Wedrychowicz H."/>
        </authorList>
    </citation>
    <scope>NUCLEOTIDE SEQUENCE [LARGE SCALE GENOMIC DNA]</scope>
    <source>
        <strain evidence="4 5">DSM 18772</strain>
    </source>
</reference>
<keyword evidence="2" id="KW-0012">Acyltransferase</keyword>
<dbReference type="InParanoid" id="A0A1M6LGR6"/>
<evidence type="ECO:0000313" key="4">
    <source>
        <dbReference type="EMBL" id="SHJ70391.1"/>
    </source>
</evidence>
<dbReference type="OrthoDB" id="9779868at2"/>
<dbReference type="InterPro" id="IPR011004">
    <property type="entry name" value="Trimer_LpxA-like_sf"/>
</dbReference>
<evidence type="ECO:0000259" key="3">
    <source>
        <dbReference type="Pfam" id="PF25087"/>
    </source>
</evidence>
<dbReference type="EMBL" id="FQYR01000004">
    <property type="protein sequence ID" value="SHJ70391.1"/>
    <property type="molecule type" value="Genomic_DNA"/>
</dbReference>
<dbReference type="GO" id="GO:0016779">
    <property type="term" value="F:nucleotidyltransferase activity"/>
    <property type="evidence" value="ECO:0007669"/>
    <property type="project" value="UniProtKB-ARBA"/>
</dbReference>
<organism evidence="4 5">
    <name type="scientific">Rubritalea squalenifaciens DSM 18772</name>
    <dbReference type="NCBI Taxonomy" id="1123071"/>
    <lineage>
        <taxon>Bacteria</taxon>
        <taxon>Pseudomonadati</taxon>
        <taxon>Verrucomicrobiota</taxon>
        <taxon>Verrucomicrobiia</taxon>
        <taxon>Verrucomicrobiales</taxon>
        <taxon>Rubritaleaceae</taxon>
        <taxon>Rubritalea</taxon>
    </lineage>
</organism>
<dbReference type="GO" id="GO:0016746">
    <property type="term" value="F:acyltransferase activity"/>
    <property type="evidence" value="ECO:0007669"/>
    <property type="project" value="UniProtKB-KW"/>
</dbReference>
<dbReference type="InterPro" id="IPR056729">
    <property type="entry name" value="GMPPB_C"/>
</dbReference>
<dbReference type="Pfam" id="PF25087">
    <property type="entry name" value="GMPPB_C"/>
    <property type="match status" value="1"/>
</dbReference>
<dbReference type="Proteomes" id="UP000184510">
    <property type="component" value="Unassembled WGS sequence"/>
</dbReference>
<dbReference type="STRING" id="1123071.SAMN02745181_2391"/>
<dbReference type="FunCoup" id="A0A1M6LGR6">
    <property type="interactions" value="28"/>
</dbReference>
<gene>
    <name evidence="4" type="ORF">SAMN02745181_2391</name>
</gene>
<dbReference type="SUPFAM" id="SSF51161">
    <property type="entry name" value="Trimeric LpxA-like enzymes"/>
    <property type="match status" value="1"/>
</dbReference>
<dbReference type="InterPro" id="IPR050065">
    <property type="entry name" value="GlmU-like"/>
</dbReference>
<evidence type="ECO:0000256" key="1">
    <source>
        <dbReference type="ARBA" id="ARBA00022679"/>
    </source>
</evidence>
<accession>A0A1M6LGR6</accession>
<keyword evidence="5" id="KW-1185">Reference proteome</keyword>
<name>A0A1M6LGR6_9BACT</name>
<dbReference type="AlphaFoldDB" id="A0A1M6LGR6"/>
<keyword evidence="1 4" id="KW-0808">Transferase</keyword>
<sequence length="301" mass="32309">MQAVIRSPRNAALCAPLTTGRHIGDCLVANIPLKDLIGTELRRAGFEIAEHKDASGRTVHLPLDHWIDVGALCMLARQDPGTCLYDSDGDLVAWKGCDKPDQCTKKIITEAPCFRISYPWEFIQLNEDVLEAINESNIEGDVSPLASVEGTLILGKGSKVLPGVVIEGTVVIGDNCKIGPNAYIRGNTSIGDNCVVGNAVEIKNSVIYHHTSIAHLSYVGDSIIGSHVYLGAGTVLSNRRHDGRHHRCSVNGELINTGREKLGAIIGDGVCTGVNTSVFPARKIGRGRTTRPGAIVERDMM</sequence>
<proteinExistence type="predicted"/>
<dbReference type="PANTHER" id="PTHR43584">
    <property type="entry name" value="NUCLEOTIDYL TRANSFERASE"/>
    <property type="match status" value="1"/>
</dbReference>
<dbReference type="PANTHER" id="PTHR43584:SF8">
    <property type="entry name" value="N-ACETYLMURAMATE ALPHA-1-PHOSPHATE URIDYLYLTRANSFERASE"/>
    <property type="match status" value="1"/>
</dbReference>
<protein>
    <submittedName>
        <fullName evidence="4">Transferase hexapeptide (Six repeat-containing protein)</fullName>
    </submittedName>
</protein>